<comment type="caution">
    <text evidence="1">The sequence shown here is derived from an EMBL/GenBank/DDBJ whole genome shotgun (WGS) entry which is preliminary data.</text>
</comment>
<proteinExistence type="predicted"/>
<dbReference type="Pfam" id="PF14539">
    <property type="entry name" value="DUF4442"/>
    <property type="match status" value="1"/>
</dbReference>
<dbReference type="SUPFAM" id="SSF54637">
    <property type="entry name" value="Thioesterase/thiol ester dehydrase-isomerase"/>
    <property type="match status" value="1"/>
</dbReference>
<dbReference type="InterPro" id="IPR029069">
    <property type="entry name" value="HotDog_dom_sf"/>
</dbReference>
<dbReference type="EMBL" id="PYGD01000003">
    <property type="protein sequence ID" value="PSK92473.1"/>
    <property type="molecule type" value="Genomic_DNA"/>
</dbReference>
<dbReference type="InterPro" id="IPR027961">
    <property type="entry name" value="DUF4442"/>
</dbReference>
<sequence>MNRLQEQFKKAQHSAFRLWLLNMVLLRTVPFNKPHALKVSRIREGEITITARNIRPNQNHIKGIHACLLATLCEYVSGLSLLLQLDPKQYRIILKQIGMTYHYQAKQDVSVSFKLDTADFEREIIAPLQTAEAIFKEFPIEVYDNDGNHICTGLINWQIKAWKNVKLKA</sequence>
<name>A0A2P8D5H4_9BACT</name>
<dbReference type="RefSeq" id="WP_181358422.1">
    <property type="nucleotide sequence ID" value="NZ_PYGD01000003.1"/>
</dbReference>
<organism evidence="1 2">
    <name type="scientific">Taibaiella chishuiensis</name>
    <dbReference type="NCBI Taxonomy" id="1434707"/>
    <lineage>
        <taxon>Bacteria</taxon>
        <taxon>Pseudomonadati</taxon>
        <taxon>Bacteroidota</taxon>
        <taxon>Chitinophagia</taxon>
        <taxon>Chitinophagales</taxon>
        <taxon>Chitinophagaceae</taxon>
        <taxon>Taibaiella</taxon>
    </lineage>
</organism>
<dbReference type="Gene3D" id="3.10.129.10">
    <property type="entry name" value="Hotdog Thioesterase"/>
    <property type="match status" value="1"/>
</dbReference>
<accession>A0A2P8D5H4</accession>
<reference evidence="1 2" key="1">
    <citation type="submission" date="2018-03" db="EMBL/GenBank/DDBJ databases">
        <title>Genomic Encyclopedia of Type Strains, Phase III (KMG-III): the genomes of soil and plant-associated and newly described type strains.</title>
        <authorList>
            <person name="Whitman W."/>
        </authorList>
    </citation>
    <scope>NUCLEOTIDE SEQUENCE [LARGE SCALE GENOMIC DNA]</scope>
    <source>
        <strain evidence="1 2">CGMCC 1.12700</strain>
    </source>
</reference>
<dbReference type="Proteomes" id="UP000240572">
    <property type="component" value="Unassembled WGS sequence"/>
</dbReference>
<protein>
    <submittedName>
        <fullName evidence="1">Uncharacterized protein DUF4442</fullName>
    </submittedName>
</protein>
<evidence type="ECO:0000313" key="1">
    <source>
        <dbReference type="EMBL" id="PSK92473.1"/>
    </source>
</evidence>
<evidence type="ECO:0000313" key="2">
    <source>
        <dbReference type="Proteomes" id="UP000240572"/>
    </source>
</evidence>
<gene>
    <name evidence="1" type="ORF">B0I18_10350</name>
</gene>
<dbReference type="AlphaFoldDB" id="A0A2P8D5H4"/>
<keyword evidence="2" id="KW-1185">Reference proteome</keyword>